<evidence type="ECO:0000313" key="3">
    <source>
        <dbReference type="Proteomes" id="UP000240728"/>
    </source>
</evidence>
<evidence type="ECO:0000313" key="2">
    <source>
        <dbReference type="EMBL" id="PSX46207.1"/>
    </source>
</evidence>
<dbReference type="RefSeq" id="WP_045041303.1">
    <property type="nucleotide sequence ID" value="NZ_JZTB01000001.1"/>
</dbReference>
<dbReference type="SUPFAM" id="SSF52540">
    <property type="entry name" value="P-loop containing nucleoside triphosphate hydrolases"/>
    <property type="match status" value="1"/>
</dbReference>
<dbReference type="InterPro" id="IPR011646">
    <property type="entry name" value="KAP_P-loop"/>
</dbReference>
<name>A0AAX0YZN2_9GAMM</name>
<dbReference type="Gene3D" id="3.40.50.300">
    <property type="entry name" value="P-loop containing nucleotide triphosphate hydrolases"/>
    <property type="match status" value="1"/>
</dbReference>
<dbReference type="EMBL" id="PYOZ01000002">
    <property type="protein sequence ID" value="PSX46207.1"/>
    <property type="molecule type" value="Genomic_DNA"/>
</dbReference>
<dbReference type="InterPro" id="IPR027417">
    <property type="entry name" value="P-loop_NTPase"/>
</dbReference>
<reference evidence="2 3" key="1">
    <citation type="submission" date="2018-01" db="EMBL/GenBank/DDBJ databases">
        <title>Whole genome sequencing of Histamine producing bacteria.</title>
        <authorList>
            <person name="Butler K."/>
        </authorList>
    </citation>
    <scope>NUCLEOTIDE SEQUENCE [LARGE SCALE GENOMIC DNA]</scope>
    <source>
        <strain evidence="2 3">A1-4</strain>
    </source>
</reference>
<gene>
    <name evidence="2" type="ORF">C0W53_04540</name>
</gene>
<evidence type="ECO:0000259" key="1">
    <source>
        <dbReference type="Pfam" id="PF07693"/>
    </source>
</evidence>
<accession>A0AAX0YZN2</accession>
<organism evidence="2 3">
    <name type="scientific">Photobacterium kishitanii</name>
    <dbReference type="NCBI Taxonomy" id="318456"/>
    <lineage>
        <taxon>Bacteria</taxon>
        <taxon>Pseudomonadati</taxon>
        <taxon>Pseudomonadota</taxon>
        <taxon>Gammaproteobacteria</taxon>
        <taxon>Vibrionales</taxon>
        <taxon>Vibrionaceae</taxon>
        <taxon>Photobacterium</taxon>
    </lineage>
</organism>
<keyword evidence="3" id="KW-1185">Reference proteome</keyword>
<protein>
    <submittedName>
        <fullName evidence="2">NTPase KAP</fullName>
    </submittedName>
</protein>
<proteinExistence type="predicted"/>
<dbReference type="AlphaFoldDB" id="A0AAX0YZN2"/>
<feature type="domain" description="KAP NTPase" evidence="1">
    <location>
        <begin position="54"/>
        <end position="290"/>
    </location>
</feature>
<comment type="caution">
    <text evidence="2">The sequence shown here is derived from an EMBL/GenBank/DDBJ whole genome shotgun (WGS) entry which is preliminary data.</text>
</comment>
<dbReference type="Pfam" id="PF07693">
    <property type="entry name" value="KAP_NTPase"/>
    <property type="match status" value="1"/>
</dbReference>
<dbReference type="Proteomes" id="UP000240728">
    <property type="component" value="Unassembled WGS sequence"/>
</dbReference>
<sequence length="553" mass="63205">MNIPFNWLEPEPSIDSNNETFPADQLDREKYAKFLTIFLAKQGYDDARDDDKKKRNYVLNLNAEWGAGKSYFLKRWAHDLKDHYPVVYIDAWKQDYSDDPLMTVVSSMIKQLRIQAGKDADKAVFKVSRKLIGLLKAAAPTLARGIATKYLGVDPLKIMEMADDKAIGDDIIIDKDGKPIDMGLAAKKMVEHLISEHDSKAKAIDSLKHNVEQWVEAVIGKNNTTKSYPAFIFIDELDRCRPSYAVEMLEAIKHIFDIPGVVFVVATDTEQLQHAVKAIYGEGFNAKQYLGRFFNSRYTFKAPSYAKLINVHCDVYKLSDEYLKTKKIITFPDSLDQIHNDERIALKNLTIVYEAFDLSARQVIQITDRLIATIDNMSNVQCLNIIYLTFLLCLREKDSEMYDLVCKNRFDADVKINGNTRKIVQHLSWGYLWADKNLTLNLQPQSIISVFMSGTSYGSTNTWEDGIYQCSLFSFINGIHDCLQQVKSERDVTVNNEYTTYSRSRNDQGSMTDYSKGNFWVKPAFNKLTPSIVDISYYKDLVELAANLDHIDG</sequence>